<feature type="zinc finger region" description="C3H1-type" evidence="5">
    <location>
        <begin position="266"/>
        <end position="294"/>
    </location>
</feature>
<organism evidence="8 9">
    <name type="scientific">Elsinoe australis</name>
    <dbReference type="NCBI Taxonomy" id="40998"/>
    <lineage>
        <taxon>Eukaryota</taxon>
        <taxon>Fungi</taxon>
        <taxon>Dikarya</taxon>
        <taxon>Ascomycota</taxon>
        <taxon>Pezizomycotina</taxon>
        <taxon>Dothideomycetes</taxon>
        <taxon>Dothideomycetidae</taxon>
        <taxon>Myriangiales</taxon>
        <taxon>Elsinoaceae</taxon>
        <taxon>Elsinoe</taxon>
    </lineage>
</organism>
<reference evidence="8 9" key="1">
    <citation type="submission" date="2018-02" db="EMBL/GenBank/DDBJ databases">
        <title>Draft genome sequences of Elsinoe sp., causing black scab on jojoba.</title>
        <authorList>
            <person name="Stodart B."/>
            <person name="Jeffress S."/>
            <person name="Ash G."/>
            <person name="Arun Chinnappa K."/>
        </authorList>
    </citation>
    <scope>NUCLEOTIDE SEQUENCE [LARGE SCALE GENOMIC DNA]</scope>
    <source>
        <strain evidence="8 9">Hillstone_2</strain>
    </source>
</reference>
<dbReference type="GO" id="GO:0008270">
    <property type="term" value="F:zinc ion binding"/>
    <property type="evidence" value="ECO:0007669"/>
    <property type="project" value="UniProtKB-KW"/>
</dbReference>
<keyword evidence="4 5" id="KW-0862">Zinc</keyword>
<keyword evidence="3 5" id="KW-0863">Zinc-finger</keyword>
<dbReference type="InterPro" id="IPR000571">
    <property type="entry name" value="Znf_CCCH"/>
</dbReference>
<sequence>MSEDAELQAKIAALAARINREKQGLTPDVPAQSFAPTPRWSPYGHVPSYHARGGFRGRGAKPGFRNRTLVTANVGSGGESKSGTTTPEPAEKPNSGVTTHDRGHMQWTNAAVFDKKVQAKVQAMEETAKLKRQAKDDFLKNKVVEHVYGGQQPAAKPSQTTAPREIVVNDLRFRVATDGSKLIRVFGEKDDELDSNYRLLSKADGPQKDPHSTPKEAKVAGVTFMRTKNGNMIRQGLLKNKRCSRRLHDSQQKKDLPQNDRVDAGKVQKKLCPEFTSTGSCAHGNRCRFKHDINKLAICKEFLRSGQCADGEDCNLSHDPSLHRVPICLHFLRNNCTKPDCRYAHVTIDASAPVCKDFARLGYCEKGALCTDRHVIECPDYTNTGVCRNQKCRLPHIDRAGTLRKAAAAKAAKGQDDDDMSFDVSSEEENYEEIDSDDADSDEIEEDLVMAGSGDGHEMSQQQDYISFA</sequence>
<evidence type="ECO:0000256" key="2">
    <source>
        <dbReference type="ARBA" id="ARBA00022737"/>
    </source>
</evidence>
<evidence type="ECO:0000256" key="4">
    <source>
        <dbReference type="ARBA" id="ARBA00022833"/>
    </source>
</evidence>
<dbReference type="Pfam" id="PF18044">
    <property type="entry name" value="zf-CCCH_4"/>
    <property type="match status" value="1"/>
</dbReference>
<dbReference type="Proteomes" id="UP000308133">
    <property type="component" value="Unassembled WGS sequence"/>
</dbReference>
<evidence type="ECO:0000313" key="8">
    <source>
        <dbReference type="EMBL" id="TKX25533.1"/>
    </source>
</evidence>
<feature type="zinc finger region" description="C3H1-type" evidence="5">
    <location>
        <begin position="322"/>
        <end position="348"/>
    </location>
</feature>
<dbReference type="FunFam" id="4.10.1000.10:FF:000022">
    <property type="entry name" value="Zinc finger CCCH domain-containing protein 7"/>
    <property type="match status" value="1"/>
</dbReference>
<evidence type="ECO:0000256" key="1">
    <source>
        <dbReference type="ARBA" id="ARBA00022723"/>
    </source>
</evidence>
<dbReference type="InterPro" id="IPR041367">
    <property type="entry name" value="Znf-CCCH_4"/>
</dbReference>
<dbReference type="PANTHER" id="PTHR46156">
    <property type="entry name" value="CCCH ZINGC FINGER"/>
    <property type="match status" value="1"/>
</dbReference>
<name>A0A4U7B2R5_9PEZI</name>
<dbReference type="EMBL" id="PTQR01000028">
    <property type="protein sequence ID" value="TKX25533.1"/>
    <property type="molecule type" value="Genomic_DNA"/>
</dbReference>
<dbReference type="SMART" id="SM00356">
    <property type="entry name" value="ZnF_C3H1"/>
    <property type="match status" value="4"/>
</dbReference>
<dbReference type="AlphaFoldDB" id="A0A4U7B2R5"/>
<evidence type="ECO:0000256" key="6">
    <source>
        <dbReference type="SAM" id="MobiDB-lite"/>
    </source>
</evidence>
<dbReference type="Gene3D" id="4.10.1000.10">
    <property type="entry name" value="Zinc finger, CCCH-type"/>
    <property type="match status" value="2"/>
</dbReference>
<feature type="domain" description="C3H1-type" evidence="7">
    <location>
        <begin position="322"/>
        <end position="348"/>
    </location>
</feature>
<keyword evidence="2" id="KW-0677">Repeat</keyword>
<dbReference type="InterPro" id="IPR036855">
    <property type="entry name" value="Znf_CCCH_sf"/>
</dbReference>
<feature type="region of interest" description="Disordered" evidence="6">
    <location>
        <begin position="23"/>
        <end position="102"/>
    </location>
</feature>
<dbReference type="PANTHER" id="PTHR46156:SF1">
    <property type="entry name" value="ZINC FINGER CCCH DOMAIN-CONTAINING PROTEIN 3"/>
    <property type="match status" value="1"/>
</dbReference>
<comment type="caution">
    <text evidence="8">The sequence shown here is derived from an EMBL/GenBank/DDBJ whole genome shotgun (WGS) entry which is preliminary data.</text>
</comment>
<feature type="region of interest" description="Disordered" evidence="6">
    <location>
        <begin position="409"/>
        <end position="444"/>
    </location>
</feature>
<keyword evidence="1 5" id="KW-0479">Metal-binding</keyword>
<dbReference type="FunFam" id="4.10.1000.10:FF:000035">
    <property type="entry name" value="CCCH zinc finger protein, variant"/>
    <property type="match status" value="1"/>
</dbReference>
<feature type="zinc finger region" description="C3H1-type" evidence="5">
    <location>
        <begin position="349"/>
        <end position="377"/>
    </location>
</feature>
<accession>A0A4U7B2R5</accession>
<gene>
    <name evidence="8" type="ORF">C1H76_2183</name>
</gene>
<evidence type="ECO:0000313" key="9">
    <source>
        <dbReference type="Proteomes" id="UP000308133"/>
    </source>
</evidence>
<dbReference type="Gene3D" id="6.10.250.3220">
    <property type="match status" value="1"/>
</dbReference>
<feature type="domain" description="C3H1-type" evidence="7">
    <location>
        <begin position="298"/>
        <end position="321"/>
    </location>
</feature>
<protein>
    <recommendedName>
        <fullName evidence="7">C3H1-type domain-containing protein</fullName>
    </recommendedName>
</protein>
<feature type="zinc finger region" description="C3H1-type" evidence="5">
    <location>
        <begin position="298"/>
        <end position="321"/>
    </location>
</feature>
<dbReference type="SUPFAM" id="SSF90229">
    <property type="entry name" value="CCCH zinc finger"/>
    <property type="match status" value="3"/>
</dbReference>
<feature type="domain" description="C3H1-type" evidence="7">
    <location>
        <begin position="349"/>
        <end position="377"/>
    </location>
</feature>
<feature type="compositionally biased region" description="Acidic residues" evidence="6">
    <location>
        <begin position="416"/>
        <end position="444"/>
    </location>
</feature>
<evidence type="ECO:0000259" key="7">
    <source>
        <dbReference type="PROSITE" id="PS50103"/>
    </source>
</evidence>
<dbReference type="GO" id="GO:0005634">
    <property type="term" value="C:nucleus"/>
    <property type="evidence" value="ECO:0007669"/>
    <property type="project" value="TreeGrafter"/>
</dbReference>
<evidence type="ECO:0000256" key="5">
    <source>
        <dbReference type="PROSITE-ProRule" id="PRU00723"/>
    </source>
</evidence>
<evidence type="ECO:0000256" key="3">
    <source>
        <dbReference type="ARBA" id="ARBA00022771"/>
    </source>
</evidence>
<feature type="domain" description="C3H1-type" evidence="7">
    <location>
        <begin position="266"/>
        <end position="294"/>
    </location>
</feature>
<proteinExistence type="predicted"/>
<dbReference type="PROSITE" id="PS50103">
    <property type="entry name" value="ZF_C3H1"/>
    <property type="match status" value="4"/>
</dbReference>